<organism evidence="6 7">
    <name type="scientific">Fodinicurvata halophila</name>
    <dbReference type="NCBI Taxonomy" id="1419723"/>
    <lineage>
        <taxon>Bacteria</taxon>
        <taxon>Pseudomonadati</taxon>
        <taxon>Pseudomonadota</taxon>
        <taxon>Alphaproteobacteria</taxon>
        <taxon>Rhodospirillales</taxon>
        <taxon>Rhodovibrionaceae</taxon>
        <taxon>Fodinicurvata</taxon>
    </lineage>
</organism>
<comment type="caution">
    <text evidence="6">The sequence shown here is derived from an EMBL/GenBank/DDBJ whole genome shotgun (WGS) entry which is preliminary data.</text>
</comment>
<evidence type="ECO:0000313" key="6">
    <source>
        <dbReference type="EMBL" id="MFC4351391.1"/>
    </source>
</evidence>
<evidence type="ECO:0000256" key="2">
    <source>
        <dbReference type="ARBA" id="ARBA00023157"/>
    </source>
</evidence>
<dbReference type="PROSITE" id="PS50240">
    <property type="entry name" value="TRYPSIN_DOM"/>
    <property type="match status" value="1"/>
</dbReference>
<gene>
    <name evidence="6" type="ORF">ACFOW6_07540</name>
</gene>
<dbReference type="InterPro" id="IPR050966">
    <property type="entry name" value="Glutamyl_endopeptidase"/>
</dbReference>
<dbReference type="InterPro" id="IPR009003">
    <property type="entry name" value="Peptidase_S1_PA"/>
</dbReference>
<feature type="signal peptide" evidence="4">
    <location>
        <begin position="1"/>
        <end position="32"/>
    </location>
</feature>
<dbReference type="SMART" id="SM00020">
    <property type="entry name" value="Tryp_SPc"/>
    <property type="match status" value="1"/>
</dbReference>
<keyword evidence="3 6" id="KW-0378">Hydrolase</keyword>
<dbReference type="Pfam" id="PF00089">
    <property type="entry name" value="Trypsin"/>
    <property type="match status" value="1"/>
</dbReference>
<sequence length="268" mass="28873">MRKTWYGGARIGLSSIALLCAAISVLTPPSFAQDSQDLPGILGTDNRKPIDSSAWPWSSIGRINRTAGGFCTGTLIATKFVLTAAHCMYDSRNGRPLAAQEIHFVAGYKRDDYVAHSIARNIHVADDFEYGTANGEALSNDWALVELVNEIPLKPLSVHEFAREGEKLKLPEGASILRAGYSQDRAHLLAAHSGCSVEGTAESGRILLHDCDATRGDSGSALLLKTQDGDYRILGVSVAVRTYGAQDYGVAVPSVNFREQLSTRNLIP</sequence>
<dbReference type="Gene3D" id="2.40.10.10">
    <property type="entry name" value="Trypsin-like serine proteases"/>
    <property type="match status" value="2"/>
</dbReference>
<evidence type="ECO:0000256" key="1">
    <source>
        <dbReference type="ARBA" id="ARBA00022729"/>
    </source>
</evidence>
<dbReference type="SUPFAM" id="SSF50494">
    <property type="entry name" value="Trypsin-like serine proteases"/>
    <property type="match status" value="1"/>
</dbReference>
<proteinExistence type="predicted"/>
<feature type="domain" description="Peptidase S1" evidence="5">
    <location>
        <begin position="41"/>
        <end position="268"/>
    </location>
</feature>
<dbReference type="PANTHER" id="PTHR15462:SF8">
    <property type="entry name" value="SERINE PROTEASE"/>
    <property type="match status" value="1"/>
</dbReference>
<reference evidence="7" key="1">
    <citation type="journal article" date="2019" name="Int. J. Syst. Evol. Microbiol.">
        <title>The Global Catalogue of Microorganisms (GCM) 10K type strain sequencing project: providing services to taxonomists for standard genome sequencing and annotation.</title>
        <authorList>
            <consortium name="The Broad Institute Genomics Platform"/>
            <consortium name="The Broad Institute Genome Sequencing Center for Infectious Disease"/>
            <person name="Wu L."/>
            <person name="Ma J."/>
        </authorList>
    </citation>
    <scope>NUCLEOTIDE SEQUENCE [LARGE SCALE GENOMIC DNA]</scope>
    <source>
        <strain evidence="7">CECT 8472</strain>
    </source>
</reference>
<keyword evidence="7" id="KW-1185">Reference proteome</keyword>
<dbReference type="InterPro" id="IPR001254">
    <property type="entry name" value="Trypsin_dom"/>
</dbReference>
<dbReference type="EC" id="3.4.21.-" evidence="6"/>
<protein>
    <submittedName>
        <fullName evidence="6">Trypsin-like serine peptidase</fullName>
        <ecNumber evidence="6">3.4.21.-</ecNumber>
    </submittedName>
</protein>
<name>A0ABV8ULA0_9PROT</name>
<feature type="chain" id="PRO_5047303472" evidence="4">
    <location>
        <begin position="33"/>
        <end position="268"/>
    </location>
</feature>
<evidence type="ECO:0000259" key="5">
    <source>
        <dbReference type="PROSITE" id="PS50240"/>
    </source>
</evidence>
<accession>A0ABV8ULA0</accession>
<evidence type="ECO:0000313" key="7">
    <source>
        <dbReference type="Proteomes" id="UP001595799"/>
    </source>
</evidence>
<keyword evidence="3" id="KW-0645">Protease</keyword>
<dbReference type="InterPro" id="IPR033116">
    <property type="entry name" value="TRYPSIN_SER"/>
</dbReference>
<dbReference type="InterPro" id="IPR018114">
    <property type="entry name" value="TRYPSIN_HIS"/>
</dbReference>
<dbReference type="PANTHER" id="PTHR15462">
    <property type="entry name" value="SERINE PROTEASE"/>
    <property type="match status" value="1"/>
</dbReference>
<dbReference type="PROSITE" id="PS00134">
    <property type="entry name" value="TRYPSIN_HIS"/>
    <property type="match status" value="1"/>
</dbReference>
<keyword evidence="1 4" id="KW-0732">Signal</keyword>
<dbReference type="EMBL" id="JBHSCW010000003">
    <property type="protein sequence ID" value="MFC4351391.1"/>
    <property type="molecule type" value="Genomic_DNA"/>
</dbReference>
<evidence type="ECO:0000256" key="4">
    <source>
        <dbReference type="SAM" id="SignalP"/>
    </source>
</evidence>
<dbReference type="Proteomes" id="UP001595799">
    <property type="component" value="Unassembled WGS sequence"/>
</dbReference>
<dbReference type="GO" id="GO:0016787">
    <property type="term" value="F:hydrolase activity"/>
    <property type="evidence" value="ECO:0007669"/>
    <property type="project" value="UniProtKB-KW"/>
</dbReference>
<dbReference type="PRINTS" id="PR00722">
    <property type="entry name" value="CHYMOTRYPSIN"/>
</dbReference>
<dbReference type="PROSITE" id="PS00135">
    <property type="entry name" value="TRYPSIN_SER"/>
    <property type="match status" value="1"/>
</dbReference>
<keyword evidence="3" id="KW-0720">Serine protease</keyword>
<evidence type="ECO:0000256" key="3">
    <source>
        <dbReference type="RuleBase" id="RU363034"/>
    </source>
</evidence>
<keyword evidence="2" id="KW-1015">Disulfide bond</keyword>
<dbReference type="InterPro" id="IPR043504">
    <property type="entry name" value="Peptidase_S1_PA_chymotrypsin"/>
</dbReference>
<dbReference type="InterPro" id="IPR001314">
    <property type="entry name" value="Peptidase_S1A"/>
</dbReference>